<keyword evidence="1" id="KW-1185">Reference proteome</keyword>
<dbReference type="Proteomes" id="UP000000437">
    <property type="component" value="Chromosome 3"/>
</dbReference>
<proteinExistence type="predicted"/>
<gene>
    <name evidence="2" type="primary">LOC101885631</name>
</gene>
<dbReference type="RefSeq" id="XP_073801285.1">
    <property type="nucleotide sequence ID" value="XM_073945184.1"/>
</dbReference>
<protein>
    <submittedName>
        <fullName evidence="2">5-hydroxytryptamine receptor 3A-like isoform X1</fullName>
    </submittedName>
</protein>
<name>A0AC58J475_DANRE</name>
<evidence type="ECO:0000313" key="1">
    <source>
        <dbReference type="Proteomes" id="UP000000437"/>
    </source>
</evidence>
<organism evidence="1 2">
    <name type="scientific">Danio rerio</name>
    <name type="common">Zebrafish</name>
    <name type="synonym">Brachydanio rerio</name>
    <dbReference type="NCBI Taxonomy" id="7955"/>
    <lineage>
        <taxon>Eukaryota</taxon>
        <taxon>Metazoa</taxon>
        <taxon>Chordata</taxon>
        <taxon>Craniata</taxon>
        <taxon>Vertebrata</taxon>
        <taxon>Euteleostomi</taxon>
        <taxon>Actinopterygii</taxon>
        <taxon>Neopterygii</taxon>
        <taxon>Teleostei</taxon>
        <taxon>Ostariophysi</taxon>
        <taxon>Cypriniformes</taxon>
        <taxon>Danionidae</taxon>
        <taxon>Danioninae</taxon>
        <taxon>Danio</taxon>
    </lineage>
</organism>
<reference evidence="2" key="1">
    <citation type="submission" date="2025-08" db="UniProtKB">
        <authorList>
            <consortium name="RefSeq"/>
        </authorList>
    </citation>
    <scope>IDENTIFICATION</scope>
    <source>
        <strain evidence="2">Tuebingen</strain>
        <tissue evidence="2">Fibroblasts and whole tissue</tissue>
    </source>
</reference>
<accession>A0AC58J475</accession>
<evidence type="ECO:0000313" key="2">
    <source>
        <dbReference type="RefSeq" id="XP_073801285.1"/>
    </source>
</evidence>
<sequence length="420" mass="46697">MFLQHMISLLLLMRSSPIVLTDRCEGSYRCLANDLLAKNMKIAPQDTCSVLVTVASMEYETLSFDTKEQQMSCRVKVNMGWSDFSLMWTKKTSYAEAIMLPADKIWTPGLALDNAIDATSKPYTDDVVVTSFGSVSHAVILLIAVSCDIKLFTYPFVSGQCLVAINGWKNGDCGIVLFYPRTVTTSGGTLSGEWMTENVEIAKEDDMENRKYLLVTLSINPFSAVVTLILPSALIMLADLVSFSLPIQGGERNNLKVTLMLSLTMFILILNDRLPSGGECTPLLHYHFCFCLVNLVLSMVTSLVLTHLLTSDSFMASTCLKRIRRQNAQLDQNEADAGMKKQSSGSAKASLQKIVNFLENVEQKEQVANSKEAFVNYLDKFCFCFFCFLTSFTLSLLLLSQEQTCAKLKRYISGIMSLIP</sequence>